<dbReference type="PANTHER" id="PTHR34301:SF8">
    <property type="entry name" value="ATPASE DOMAIN-CONTAINING PROTEIN"/>
    <property type="match status" value="1"/>
</dbReference>
<feature type="domain" description="ATPase" evidence="1">
    <location>
        <begin position="13"/>
        <end position="274"/>
    </location>
</feature>
<gene>
    <name evidence="2" type="ORF">A2310_03775</name>
</gene>
<comment type="caution">
    <text evidence="2">The sequence shown here is derived from an EMBL/GenBank/DDBJ whole genome shotgun (WGS) entry which is preliminary data.</text>
</comment>
<dbReference type="InterPro" id="IPR011579">
    <property type="entry name" value="ATPase_dom"/>
</dbReference>
<sequence length="389" mass="44614">MSFTLLPVTDENFINRELLIKEMLDTLRDKSLKFGYALYGKRRVGKTSIFKELERILKKDKKIVPVYISVWDISTNSVNGFCDCLNEKTIDCFAPHLKLKHKAKDLALIPFNFARDILNNLKISISVKDLISFTIAKQPADKSPDRSLEDVFSLMEKLSAETNKKCILFIDEFPDIIKLKTNGSKIGEGIIKKTRTILEDAKNVVLCVSGSIKTTMRQAVLSSNSAFYKQFIVKLIEPLDKESIKRLFMQNFTESKFDLEALDAIYKVTRGYPFYAQFLGRILQKNNSSKIKVSDIENGMEEFLMQEGNILFKEEFHNLTDNEKNILREMSKRVNSTTSEISKKLALESSTTSKTLLYLQEKGLIEKEKAGVYCIEDPIFNDWLLKNIS</sequence>
<evidence type="ECO:0000313" key="3">
    <source>
        <dbReference type="Proteomes" id="UP000178417"/>
    </source>
</evidence>
<proteinExistence type="predicted"/>
<dbReference type="Pfam" id="PF01637">
    <property type="entry name" value="ATPase_2"/>
    <property type="match status" value="1"/>
</dbReference>
<evidence type="ECO:0000259" key="1">
    <source>
        <dbReference type="Pfam" id="PF01637"/>
    </source>
</evidence>
<dbReference type="Gene3D" id="1.10.10.10">
    <property type="entry name" value="Winged helix-like DNA-binding domain superfamily/Winged helix DNA-binding domain"/>
    <property type="match status" value="1"/>
</dbReference>
<dbReference type="Gene3D" id="3.40.50.300">
    <property type="entry name" value="P-loop containing nucleotide triphosphate hydrolases"/>
    <property type="match status" value="1"/>
</dbReference>
<dbReference type="InterPro" id="IPR027417">
    <property type="entry name" value="P-loop_NTPase"/>
</dbReference>
<dbReference type="GO" id="GO:0005524">
    <property type="term" value="F:ATP binding"/>
    <property type="evidence" value="ECO:0007669"/>
    <property type="project" value="InterPro"/>
</dbReference>
<dbReference type="InterPro" id="IPR036390">
    <property type="entry name" value="WH_DNA-bd_sf"/>
</dbReference>
<dbReference type="SUPFAM" id="SSF46785">
    <property type="entry name" value="Winged helix' DNA-binding domain"/>
    <property type="match status" value="1"/>
</dbReference>
<name>A0A1F4SWP5_UNCSA</name>
<dbReference type="PANTHER" id="PTHR34301">
    <property type="entry name" value="DNA-BINDING PROTEIN-RELATED"/>
    <property type="match status" value="1"/>
</dbReference>
<evidence type="ECO:0000313" key="2">
    <source>
        <dbReference type="EMBL" id="OGC24840.1"/>
    </source>
</evidence>
<dbReference type="AlphaFoldDB" id="A0A1F4SWP5"/>
<accession>A0A1F4SWP5</accession>
<organism evidence="2 3">
    <name type="scientific">candidate division WOR-1 bacterium RIFOXYB2_FULL_37_13</name>
    <dbReference type="NCBI Taxonomy" id="1802579"/>
    <lineage>
        <taxon>Bacteria</taxon>
        <taxon>Bacillati</taxon>
        <taxon>Saganbacteria</taxon>
    </lineage>
</organism>
<protein>
    <recommendedName>
        <fullName evidence="1">ATPase domain-containing protein</fullName>
    </recommendedName>
</protein>
<dbReference type="InterPro" id="IPR036388">
    <property type="entry name" value="WH-like_DNA-bd_sf"/>
</dbReference>
<dbReference type="Proteomes" id="UP000178417">
    <property type="component" value="Unassembled WGS sequence"/>
</dbReference>
<dbReference type="STRING" id="1802579.A2310_03775"/>
<dbReference type="SUPFAM" id="SSF52540">
    <property type="entry name" value="P-loop containing nucleoside triphosphate hydrolases"/>
    <property type="match status" value="1"/>
</dbReference>
<dbReference type="EMBL" id="MEUB01000006">
    <property type="protein sequence ID" value="OGC24840.1"/>
    <property type="molecule type" value="Genomic_DNA"/>
</dbReference>
<reference evidence="2 3" key="1">
    <citation type="journal article" date="2016" name="Nat. Commun.">
        <title>Thousands of microbial genomes shed light on interconnected biogeochemical processes in an aquifer system.</title>
        <authorList>
            <person name="Anantharaman K."/>
            <person name="Brown C.T."/>
            <person name="Hug L.A."/>
            <person name="Sharon I."/>
            <person name="Castelle C.J."/>
            <person name="Probst A.J."/>
            <person name="Thomas B.C."/>
            <person name="Singh A."/>
            <person name="Wilkins M.J."/>
            <person name="Karaoz U."/>
            <person name="Brodie E.L."/>
            <person name="Williams K.H."/>
            <person name="Hubbard S.S."/>
            <person name="Banfield J.F."/>
        </authorList>
    </citation>
    <scope>NUCLEOTIDE SEQUENCE [LARGE SCALE GENOMIC DNA]</scope>
</reference>